<keyword evidence="2" id="KW-0479">Metal-binding</keyword>
<sequence>MKLLTMRKSTGYALGVKTDQGVLDIAAAAARYGVSVPPTVDAVIAAGEAGKKAVAELVQRALAEGQGTGLFTPEAEVVFGPCVAQPEKILCVGTNYRKHAIESNLPIPTSPVLFSKFNNALAGHNEAVKLPAAEQIDYEVELVIVIGREAKDVAKEDALSYVFGYATGNDLSARDLQFRTGQWLLGKTLDGFAPVGPYLVTADEVPNPNALRLELRLNGEVRQSSNTADMIFDCAELIHYASRYMTLKPGDLIFTGTPEGVILGYPEDKRVWLKAGDELVASVEGLGELRTVLVG</sequence>
<dbReference type="SUPFAM" id="SSF56529">
    <property type="entry name" value="FAH"/>
    <property type="match status" value="1"/>
</dbReference>
<dbReference type="PANTHER" id="PTHR42796">
    <property type="entry name" value="FUMARYLACETOACETATE HYDROLASE DOMAIN-CONTAINING PROTEIN 2A-RELATED"/>
    <property type="match status" value="1"/>
</dbReference>
<dbReference type="Gene3D" id="3.90.850.10">
    <property type="entry name" value="Fumarylacetoacetase-like, C-terminal domain"/>
    <property type="match status" value="1"/>
</dbReference>
<dbReference type="InterPro" id="IPR011234">
    <property type="entry name" value="Fumarylacetoacetase-like_C"/>
</dbReference>
<comment type="similarity">
    <text evidence="1">Belongs to the FAH family.</text>
</comment>
<accession>A0A1I7GZW8</accession>
<dbReference type="RefSeq" id="WP_074950026.1">
    <property type="nucleotide sequence ID" value="NZ_FPBV01000003.1"/>
</dbReference>
<proteinExistence type="inferred from homology"/>
<gene>
    <name evidence="4" type="ORF">SAMN05421543_103155</name>
</gene>
<dbReference type="EMBL" id="FPBV01000003">
    <property type="protein sequence ID" value="SFU54001.1"/>
    <property type="molecule type" value="Genomic_DNA"/>
</dbReference>
<feature type="domain" description="Fumarylacetoacetase-like C-terminal" evidence="3">
    <location>
        <begin position="88"/>
        <end position="293"/>
    </location>
</feature>
<name>A0A1I7GZW8_9BACL</name>
<evidence type="ECO:0000259" key="3">
    <source>
        <dbReference type="Pfam" id="PF01557"/>
    </source>
</evidence>
<protein>
    <submittedName>
        <fullName evidence="4">2-keto-4-pentenoate hydratase/2-oxohepta-3-ene-1,7-dioic acid hydratase (Catechol pathway)</fullName>
    </submittedName>
</protein>
<dbReference type="Proteomes" id="UP000183508">
    <property type="component" value="Unassembled WGS sequence"/>
</dbReference>
<evidence type="ECO:0000256" key="2">
    <source>
        <dbReference type="ARBA" id="ARBA00022723"/>
    </source>
</evidence>
<dbReference type="AlphaFoldDB" id="A0A1I7GZW8"/>
<dbReference type="GO" id="GO:0019752">
    <property type="term" value="P:carboxylic acid metabolic process"/>
    <property type="evidence" value="ECO:0007669"/>
    <property type="project" value="UniProtKB-ARBA"/>
</dbReference>
<dbReference type="Pfam" id="PF01557">
    <property type="entry name" value="FAA_hydrolase"/>
    <property type="match status" value="1"/>
</dbReference>
<dbReference type="InterPro" id="IPR051121">
    <property type="entry name" value="FAH"/>
</dbReference>
<dbReference type="STRING" id="392015.SAMN05421543_103155"/>
<dbReference type="eggNOG" id="COG0179">
    <property type="taxonomic scope" value="Bacteria"/>
</dbReference>
<reference evidence="5" key="1">
    <citation type="submission" date="2016-10" db="EMBL/GenBank/DDBJ databases">
        <authorList>
            <person name="Varghese N."/>
        </authorList>
    </citation>
    <scope>NUCLEOTIDE SEQUENCE [LARGE SCALE GENOMIC DNA]</scope>
    <source>
        <strain evidence="5">DSM 17980</strain>
    </source>
</reference>
<evidence type="ECO:0000313" key="5">
    <source>
        <dbReference type="Proteomes" id="UP000183508"/>
    </source>
</evidence>
<dbReference type="PANTHER" id="PTHR42796:SF4">
    <property type="entry name" value="FUMARYLACETOACETATE HYDROLASE DOMAIN-CONTAINING PROTEIN 2A"/>
    <property type="match status" value="1"/>
</dbReference>
<evidence type="ECO:0000313" key="4">
    <source>
        <dbReference type="EMBL" id="SFU54001.1"/>
    </source>
</evidence>
<dbReference type="InterPro" id="IPR036663">
    <property type="entry name" value="Fumarylacetoacetase_C_sf"/>
</dbReference>
<organism evidence="4 5">
    <name type="scientific">Alicyclobacillus macrosporangiidus</name>
    <dbReference type="NCBI Taxonomy" id="392015"/>
    <lineage>
        <taxon>Bacteria</taxon>
        <taxon>Bacillati</taxon>
        <taxon>Bacillota</taxon>
        <taxon>Bacilli</taxon>
        <taxon>Bacillales</taxon>
        <taxon>Alicyclobacillaceae</taxon>
        <taxon>Alicyclobacillus</taxon>
    </lineage>
</organism>
<dbReference type="GO" id="GO:0046872">
    <property type="term" value="F:metal ion binding"/>
    <property type="evidence" value="ECO:0007669"/>
    <property type="project" value="UniProtKB-KW"/>
</dbReference>
<keyword evidence="5" id="KW-1185">Reference proteome</keyword>
<dbReference type="FunFam" id="3.90.850.10:FF:000002">
    <property type="entry name" value="2-hydroxyhepta-2,4-diene-1,7-dioate isomerase"/>
    <property type="match status" value="1"/>
</dbReference>
<dbReference type="GO" id="GO:0016853">
    <property type="term" value="F:isomerase activity"/>
    <property type="evidence" value="ECO:0007669"/>
    <property type="project" value="UniProtKB-ARBA"/>
</dbReference>
<dbReference type="OrthoDB" id="9805307at2"/>
<evidence type="ECO:0000256" key="1">
    <source>
        <dbReference type="ARBA" id="ARBA00010211"/>
    </source>
</evidence>